<feature type="transmembrane region" description="Helical" evidence="7">
    <location>
        <begin position="396"/>
        <end position="418"/>
    </location>
</feature>
<dbReference type="InterPro" id="IPR020846">
    <property type="entry name" value="MFS_dom"/>
</dbReference>
<feature type="transmembrane region" description="Helical" evidence="7">
    <location>
        <begin position="195"/>
        <end position="214"/>
    </location>
</feature>
<keyword evidence="3" id="KW-1003">Cell membrane</keyword>
<evidence type="ECO:0000256" key="7">
    <source>
        <dbReference type="SAM" id="Phobius"/>
    </source>
</evidence>
<evidence type="ECO:0000313" key="9">
    <source>
        <dbReference type="EMBL" id="RZU67085.1"/>
    </source>
</evidence>
<dbReference type="Pfam" id="PF05977">
    <property type="entry name" value="MFS_3"/>
    <property type="match status" value="1"/>
</dbReference>
<dbReference type="SUPFAM" id="SSF103473">
    <property type="entry name" value="MFS general substrate transporter"/>
    <property type="match status" value="1"/>
</dbReference>
<proteinExistence type="predicted"/>
<organism evidence="9 10">
    <name type="scientific">Microterricola gilva</name>
    <dbReference type="NCBI Taxonomy" id="393267"/>
    <lineage>
        <taxon>Bacteria</taxon>
        <taxon>Bacillati</taxon>
        <taxon>Actinomycetota</taxon>
        <taxon>Actinomycetes</taxon>
        <taxon>Micrococcales</taxon>
        <taxon>Microbacteriaceae</taxon>
        <taxon>Microterricola</taxon>
    </lineage>
</organism>
<protein>
    <submittedName>
        <fullName evidence="9">Fucose permease</fullName>
    </submittedName>
</protein>
<keyword evidence="6 7" id="KW-0472">Membrane</keyword>
<evidence type="ECO:0000313" key="10">
    <source>
        <dbReference type="Proteomes" id="UP000291483"/>
    </source>
</evidence>
<feature type="transmembrane region" description="Helical" evidence="7">
    <location>
        <begin position="305"/>
        <end position="323"/>
    </location>
</feature>
<evidence type="ECO:0000256" key="6">
    <source>
        <dbReference type="ARBA" id="ARBA00023136"/>
    </source>
</evidence>
<dbReference type="AlphaFoldDB" id="A0A4Q8ASE4"/>
<dbReference type="Proteomes" id="UP000291483">
    <property type="component" value="Unassembled WGS sequence"/>
</dbReference>
<accession>A0A4Q8ASE4</accession>
<evidence type="ECO:0000256" key="5">
    <source>
        <dbReference type="ARBA" id="ARBA00022989"/>
    </source>
</evidence>
<dbReference type="InterPro" id="IPR036259">
    <property type="entry name" value="MFS_trans_sf"/>
</dbReference>
<sequence length="447" mass="46896">MTGTIDPLAVPPTGPIELPARARGIRGAVGSLGYRNYRRFQGAHLFLHAAGWMQRIAIDWLVLELTGSMAIVGLLVLVQWGPMLLFGQYGALIADRFPRRLTVAVVYACLAVLSGTLALLWFFDVLELWHVLVITFLIGIVCMVEIPARVVFLSEMVDQKHLPNAISIYAIVFWTGGMIGPALGGGLVAIDGAGWALAAYTASALLVAGTVLVLRRAELFPVPHASASPATMREAARYVRSKPTIFWPMVLLAAAAIFGMPISVVLAGMAQEVFNTGAAGYGLYSSLLAAGALIGAMASTAVRALRLRFLIILVAIFGALLLASAAMQSSLAFCVVLAGAGCMRVLYEIVSDSLVQLSSNLRIRGRIVSLYVAILVGGQAIGSPLLGAIADAAGPRIALVIAGAVPILAAAAIAAHLARTGSFRMKLTLKRGESILSIVGPGHNPLS</sequence>
<dbReference type="EMBL" id="SHLC01000001">
    <property type="protein sequence ID" value="RZU67085.1"/>
    <property type="molecule type" value="Genomic_DNA"/>
</dbReference>
<dbReference type="Gene3D" id="1.20.1250.20">
    <property type="entry name" value="MFS general substrate transporter like domains"/>
    <property type="match status" value="1"/>
</dbReference>
<evidence type="ECO:0000256" key="1">
    <source>
        <dbReference type="ARBA" id="ARBA00004651"/>
    </source>
</evidence>
<evidence type="ECO:0000256" key="3">
    <source>
        <dbReference type="ARBA" id="ARBA00022475"/>
    </source>
</evidence>
<dbReference type="RefSeq" id="WP_130507180.1">
    <property type="nucleotide sequence ID" value="NZ_SHLC01000001.1"/>
</dbReference>
<evidence type="ECO:0000256" key="2">
    <source>
        <dbReference type="ARBA" id="ARBA00022448"/>
    </source>
</evidence>
<dbReference type="InterPro" id="IPR010290">
    <property type="entry name" value="TM_effector"/>
</dbReference>
<name>A0A4Q8ASE4_9MICO</name>
<dbReference type="OrthoDB" id="9775268at2"/>
<gene>
    <name evidence="9" type="ORF">EV379_3462</name>
</gene>
<dbReference type="PROSITE" id="PS50850">
    <property type="entry name" value="MFS"/>
    <property type="match status" value="1"/>
</dbReference>
<keyword evidence="4 7" id="KW-0812">Transmembrane</keyword>
<evidence type="ECO:0000256" key="4">
    <source>
        <dbReference type="ARBA" id="ARBA00022692"/>
    </source>
</evidence>
<keyword evidence="5 7" id="KW-1133">Transmembrane helix</keyword>
<comment type="subcellular location">
    <subcellularLocation>
        <location evidence="1">Cell membrane</location>
        <topology evidence="1">Multi-pass membrane protein</topology>
    </subcellularLocation>
</comment>
<keyword evidence="2" id="KW-0813">Transport</keyword>
<dbReference type="CDD" id="cd06173">
    <property type="entry name" value="MFS_MefA_like"/>
    <property type="match status" value="1"/>
</dbReference>
<feature type="transmembrane region" description="Helical" evidence="7">
    <location>
        <begin position="368"/>
        <end position="390"/>
    </location>
</feature>
<dbReference type="GO" id="GO:0005886">
    <property type="term" value="C:plasma membrane"/>
    <property type="evidence" value="ECO:0007669"/>
    <property type="project" value="UniProtKB-SubCell"/>
</dbReference>
<dbReference type="PANTHER" id="PTHR23513:SF11">
    <property type="entry name" value="STAPHYLOFERRIN A TRANSPORTER"/>
    <property type="match status" value="1"/>
</dbReference>
<feature type="transmembrane region" description="Helical" evidence="7">
    <location>
        <begin position="329"/>
        <end position="347"/>
    </location>
</feature>
<feature type="transmembrane region" description="Helical" evidence="7">
    <location>
        <begin position="129"/>
        <end position="154"/>
    </location>
</feature>
<keyword evidence="10" id="KW-1185">Reference proteome</keyword>
<feature type="transmembrane region" description="Helical" evidence="7">
    <location>
        <begin position="281"/>
        <end position="298"/>
    </location>
</feature>
<reference evidence="9 10" key="1">
    <citation type="submission" date="2019-02" db="EMBL/GenBank/DDBJ databases">
        <title>Sequencing the genomes of 1000 actinobacteria strains.</title>
        <authorList>
            <person name="Klenk H.-P."/>
        </authorList>
    </citation>
    <scope>NUCLEOTIDE SEQUENCE [LARGE SCALE GENOMIC DNA]</scope>
    <source>
        <strain evidence="9 10">DSM 18319</strain>
    </source>
</reference>
<feature type="transmembrane region" description="Helical" evidence="7">
    <location>
        <begin position="245"/>
        <end position="269"/>
    </location>
</feature>
<evidence type="ECO:0000259" key="8">
    <source>
        <dbReference type="PROSITE" id="PS50850"/>
    </source>
</evidence>
<dbReference type="PANTHER" id="PTHR23513">
    <property type="entry name" value="INTEGRAL MEMBRANE EFFLUX PROTEIN-RELATED"/>
    <property type="match status" value="1"/>
</dbReference>
<dbReference type="GO" id="GO:0022857">
    <property type="term" value="F:transmembrane transporter activity"/>
    <property type="evidence" value="ECO:0007669"/>
    <property type="project" value="InterPro"/>
</dbReference>
<feature type="transmembrane region" description="Helical" evidence="7">
    <location>
        <begin position="166"/>
        <end position="189"/>
    </location>
</feature>
<feature type="transmembrane region" description="Helical" evidence="7">
    <location>
        <begin position="101"/>
        <end position="123"/>
    </location>
</feature>
<comment type="caution">
    <text evidence="9">The sequence shown here is derived from an EMBL/GenBank/DDBJ whole genome shotgun (WGS) entry which is preliminary data.</text>
</comment>
<feature type="domain" description="Major facilitator superfamily (MFS) profile" evidence="8">
    <location>
        <begin position="1"/>
        <end position="421"/>
    </location>
</feature>